<dbReference type="Proteomes" id="UP000053989">
    <property type="component" value="Unassembled WGS sequence"/>
</dbReference>
<name>A0A0C3D8B7_9AGAM</name>
<dbReference type="HOGENOM" id="CLU_126337_2_1_1"/>
<dbReference type="STRING" id="1036808.A0A0C3D8B7"/>
<feature type="domain" description="C2H2-type" evidence="2">
    <location>
        <begin position="44"/>
        <end position="66"/>
    </location>
</feature>
<organism evidence="3 4">
    <name type="scientific">Scleroderma citrinum Foug A</name>
    <dbReference type="NCBI Taxonomy" id="1036808"/>
    <lineage>
        <taxon>Eukaryota</taxon>
        <taxon>Fungi</taxon>
        <taxon>Dikarya</taxon>
        <taxon>Basidiomycota</taxon>
        <taxon>Agaricomycotina</taxon>
        <taxon>Agaricomycetes</taxon>
        <taxon>Agaricomycetidae</taxon>
        <taxon>Boletales</taxon>
        <taxon>Sclerodermatineae</taxon>
        <taxon>Sclerodermataceae</taxon>
        <taxon>Scleroderma</taxon>
    </lineage>
</organism>
<accession>A0A0C3D8B7</accession>
<protein>
    <recommendedName>
        <fullName evidence="2">C2H2-type domain-containing protein</fullName>
    </recommendedName>
</protein>
<dbReference type="Gene3D" id="3.30.160.60">
    <property type="entry name" value="Classic Zinc Finger"/>
    <property type="match status" value="1"/>
</dbReference>
<keyword evidence="1" id="KW-0862">Zinc</keyword>
<dbReference type="GO" id="GO:0008270">
    <property type="term" value="F:zinc ion binding"/>
    <property type="evidence" value="ECO:0007669"/>
    <property type="project" value="UniProtKB-KW"/>
</dbReference>
<keyword evidence="1" id="KW-0479">Metal-binding</keyword>
<dbReference type="AlphaFoldDB" id="A0A0C3D8B7"/>
<keyword evidence="1" id="KW-0863">Zinc-finger</keyword>
<dbReference type="InterPro" id="IPR013087">
    <property type="entry name" value="Znf_C2H2_type"/>
</dbReference>
<sequence length="66" mass="7742">HLRMHGHTHKDRQKARCPWAGCSRVMRWTNVARHIKESHLGVKVHCEKCGKAYKREETLAAHEKIC</sequence>
<dbReference type="InParanoid" id="A0A0C3D8B7"/>
<reference evidence="3 4" key="1">
    <citation type="submission" date="2014-04" db="EMBL/GenBank/DDBJ databases">
        <authorList>
            <consortium name="DOE Joint Genome Institute"/>
            <person name="Kuo A."/>
            <person name="Kohler A."/>
            <person name="Nagy L.G."/>
            <person name="Floudas D."/>
            <person name="Copeland A."/>
            <person name="Barry K.W."/>
            <person name="Cichocki N."/>
            <person name="Veneault-Fourrey C."/>
            <person name="LaButti K."/>
            <person name="Lindquist E.A."/>
            <person name="Lipzen A."/>
            <person name="Lundell T."/>
            <person name="Morin E."/>
            <person name="Murat C."/>
            <person name="Sun H."/>
            <person name="Tunlid A."/>
            <person name="Henrissat B."/>
            <person name="Grigoriev I.V."/>
            <person name="Hibbett D.S."/>
            <person name="Martin F."/>
            <person name="Nordberg H.P."/>
            <person name="Cantor M.N."/>
            <person name="Hua S.X."/>
        </authorList>
    </citation>
    <scope>NUCLEOTIDE SEQUENCE [LARGE SCALE GENOMIC DNA]</scope>
    <source>
        <strain evidence="3 4">Foug A</strain>
    </source>
</reference>
<gene>
    <name evidence="3" type="ORF">SCLCIDRAFT_74417</name>
</gene>
<dbReference type="PROSITE" id="PS50157">
    <property type="entry name" value="ZINC_FINGER_C2H2_2"/>
    <property type="match status" value="1"/>
</dbReference>
<dbReference type="OrthoDB" id="3437960at2759"/>
<reference evidence="4" key="2">
    <citation type="submission" date="2015-01" db="EMBL/GenBank/DDBJ databases">
        <title>Evolutionary Origins and Diversification of the Mycorrhizal Mutualists.</title>
        <authorList>
            <consortium name="DOE Joint Genome Institute"/>
            <consortium name="Mycorrhizal Genomics Consortium"/>
            <person name="Kohler A."/>
            <person name="Kuo A."/>
            <person name="Nagy L.G."/>
            <person name="Floudas D."/>
            <person name="Copeland A."/>
            <person name="Barry K.W."/>
            <person name="Cichocki N."/>
            <person name="Veneault-Fourrey C."/>
            <person name="LaButti K."/>
            <person name="Lindquist E.A."/>
            <person name="Lipzen A."/>
            <person name="Lundell T."/>
            <person name="Morin E."/>
            <person name="Murat C."/>
            <person name="Riley R."/>
            <person name="Ohm R."/>
            <person name="Sun H."/>
            <person name="Tunlid A."/>
            <person name="Henrissat B."/>
            <person name="Grigoriev I.V."/>
            <person name="Hibbett D.S."/>
            <person name="Martin F."/>
        </authorList>
    </citation>
    <scope>NUCLEOTIDE SEQUENCE [LARGE SCALE GENOMIC DNA]</scope>
    <source>
        <strain evidence="4">Foug A</strain>
    </source>
</reference>
<evidence type="ECO:0000259" key="2">
    <source>
        <dbReference type="PROSITE" id="PS50157"/>
    </source>
</evidence>
<evidence type="ECO:0000313" key="4">
    <source>
        <dbReference type="Proteomes" id="UP000053989"/>
    </source>
</evidence>
<dbReference type="EMBL" id="KN822205">
    <property type="protein sequence ID" value="KIM52614.1"/>
    <property type="molecule type" value="Genomic_DNA"/>
</dbReference>
<feature type="non-terminal residue" evidence="3">
    <location>
        <position position="66"/>
    </location>
</feature>
<proteinExistence type="predicted"/>
<evidence type="ECO:0000313" key="3">
    <source>
        <dbReference type="EMBL" id="KIM52614.1"/>
    </source>
</evidence>
<feature type="non-terminal residue" evidence="3">
    <location>
        <position position="1"/>
    </location>
</feature>
<evidence type="ECO:0000256" key="1">
    <source>
        <dbReference type="PROSITE-ProRule" id="PRU00042"/>
    </source>
</evidence>
<keyword evidence="4" id="KW-1185">Reference proteome</keyword>